<evidence type="ECO:0000313" key="1">
    <source>
        <dbReference type="EMBL" id="QRC90107.1"/>
    </source>
</evidence>
<dbReference type="Proteomes" id="UP000663193">
    <property type="component" value="Chromosome 1"/>
</dbReference>
<protein>
    <submittedName>
        <fullName evidence="1">Uncharacterized protein</fullName>
    </submittedName>
</protein>
<keyword evidence="2" id="KW-1185">Reference proteome</keyword>
<gene>
    <name evidence="1" type="ORF">JI435_400140</name>
</gene>
<reference evidence="2" key="1">
    <citation type="journal article" date="2021" name="BMC Genomics">
        <title>Chromosome-level genome assembly and manually-curated proteome of model necrotroph Parastagonospora nodorum Sn15 reveals a genome-wide trove of candidate effector homologs, and redundancy of virulence-related functions within an accessory chromosome.</title>
        <authorList>
            <person name="Bertazzoni S."/>
            <person name="Jones D.A.B."/>
            <person name="Phan H.T."/>
            <person name="Tan K.-C."/>
            <person name="Hane J.K."/>
        </authorList>
    </citation>
    <scope>NUCLEOTIDE SEQUENCE [LARGE SCALE GENOMIC DNA]</scope>
    <source>
        <strain evidence="2">SN15 / ATCC MYA-4574 / FGSC 10173)</strain>
    </source>
</reference>
<organism evidence="1 2">
    <name type="scientific">Phaeosphaeria nodorum (strain SN15 / ATCC MYA-4574 / FGSC 10173)</name>
    <name type="common">Glume blotch fungus</name>
    <name type="synonym">Parastagonospora nodorum</name>
    <dbReference type="NCBI Taxonomy" id="321614"/>
    <lineage>
        <taxon>Eukaryota</taxon>
        <taxon>Fungi</taxon>
        <taxon>Dikarya</taxon>
        <taxon>Ascomycota</taxon>
        <taxon>Pezizomycotina</taxon>
        <taxon>Dothideomycetes</taxon>
        <taxon>Pleosporomycetidae</taxon>
        <taxon>Pleosporales</taxon>
        <taxon>Pleosporineae</taxon>
        <taxon>Phaeosphaeriaceae</taxon>
        <taxon>Parastagonospora</taxon>
    </lineage>
</organism>
<accession>A0A7U2ENM4</accession>
<dbReference type="VEuPathDB" id="FungiDB:JI435_400140"/>
<sequence>MCFLKCSDLALMFACHNLFLGYATKIYKSLVRSTMLSKTYADFLSAMHVN</sequence>
<dbReference type="EMBL" id="CP069023">
    <property type="protein sequence ID" value="QRC90107.1"/>
    <property type="molecule type" value="Genomic_DNA"/>
</dbReference>
<dbReference type="AlphaFoldDB" id="A0A7U2ENM4"/>
<evidence type="ECO:0000313" key="2">
    <source>
        <dbReference type="Proteomes" id="UP000663193"/>
    </source>
</evidence>
<proteinExistence type="predicted"/>
<name>A0A7U2ENM4_PHANO</name>